<name>A0A1H2QXZ4_9FLAO</name>
<dbReference type="InterPro" id="IPR000944">
    <property type="entry name" value="Tscrpt_reg_Rrf2"/>
</dbReference>
<dbReference type="SUPFAM" id="SSF46785">
    <property type="entry name" value="Winged helix' DNA-binding domain"/>
    <property type="match status" value="1"/>
</dbReference>
<dbReference type="GO" id="GO:0003700">
    <property type="term" value="F:DNA-binding transcription factor activity"/>
    <property type="evidence" value="ECO:0007669"/>
    <property type="project" value="TreeGrafter"/>
</dbReference>
<dbReference type="Pfam" id="PF02082">
    <property type="entry name" value="Rrf2"/>
    <property type="match status" value="1"/>
</dbReference>
<comment type="caution">
    <text evidence="1">The sequence shown here is derived from an EMBL/GenBank/DDBJ whole genome shotgun (WGS) entry which is preliminary data.</text>
</comment>
<evidence type="ECO:0000313" key="2">
    <source>
        <dbReference type="Proteomes" id="UP000182771"/>
    </source>
</evidence>
<sequence>MLSNSSKYAINAVLYLALHSSIENKKGVKEISEALHIPTAFLAKLLQILAKKNAICSAKGPGGGFYLTEEKMKAPLATIVHHIDGVDKFSVCFLGIRACSEETPCPMHYAVKPFKEEFLRELEKHDIEYFADKIRKGEAYLIV</sequence>
<dbReference type="InterPro" id="IPR036388">
    <property type="entry name" value="WH-like_DNA-bd_sf"/>
</dbReference>
<dbReference type="Proteomes" id="UP000182771">
    <property type="component" value="Unassembled WGS sequence"/>
</dbReference>
<dbReference type="RefSeq" id="WP_009641020.1">
    <property type="nucleotide sequence ID" value="NZ_CAJPRD010000029.1"/>
</dbReference>
<dbReference type="GeneID" id="85017842"/>
<keyword evidence="2" id="KW-1185">Reference proteome</keyword>
<dbReference type="PANTHER" id="PTHR33221">
    <property type="entry name" value="WINGED HELIX-TURN-HELIX TRANSCRIPTIONAL REGULATOR, RRF2 FAMILY"/>
    <property type="match status" value="1"/>
</dbReference>
<dbReference type="NCBIfam" id="TIGR00738">
    <property type="entry name" value="rrf2_super"/>
    <property type="match status" value="1"/>
</dbReference>
<gene>
    <name evidence="1" type="ORF">SAMN05444420_101288</name>
</gene>
<dbReference type="PANTHER" id="PTHR33221:SF15">
    <property type="entry name" value="HTH-TYPE TRANSCRIPTIONAL REGULATOR YWGB-RELATED"/>
    <property type="match status" value="1"/>
</dbReference>
<reference evidence="1 2" key="1">
    <citation type="submission" date="2016-10" db="EMBL/GenBank/DDBJ databases">
        <authorList>
            <person name="Varghese N."/>
            <person name="Submissions S."/>
        </authorList>
    </citation>
    <scope>NUCLEOTIDE SEQUENCE [LARGE SCALE GENOMIC DNA]</scope>
    <source>
        <strain evidence="1 2">DSM 11449</strain>
    </source>
</reference>
<dbReference type="OrthoDB" id="9808360at2"/>
<dbReference type="Gene3D" id="1.10.10.10">
    <property type="entry name" value="Winged helix-like DNA-binding domain superfamily/Winged helix DNA-binding domain"/>
    <property type="match status" value="1"/>
</dbReference>
<dbReference type="InterPro" id="IPR036390">
    <property type="entry name" value="WH_DNA-bd_sf"/>
</dbReference>
<proteinExistence type="predicted"/>
<protein>
    <submittedName>
        <fullName evidence="1">Transcriptional regulator, BadM/Rrf2 family</fullName>
    </submittedName>
</protein>
<evidence type="ECO:0000313" key="1">
    <source>
        <dbReference type="EMBL" id="SDW12033.1"/>
    </source>
</evidence>
<organism evidence="1 2">
    <name type="scientific">Capnocytophaga granulosa</name>
    <dbReference type="NCBI Taxonomy" id="45242"/>
    <lineage>
        <taxon>Bacteria</taxon>
        <taxon>Pseudomonadati</taxon>
        <taxon>Bacteroidota</taxon>
        <taxon>Flavobacteriia</taxon>
        <taxon>Flavobacteriales</taxon>
        <taxon>Flavobacteriaceae</taxon>
        <taxon>Capnocytophaga</taxon>
    </lineage>
</organism>
<dbReference type="GO" id="GO:0005829">
    <property type="term" value="C:cytosol"/>
    <property type="evidence" value="ECO:0007669"/>
    <property type="project" value="TreeGrafter"/>
</dbReference>
<dbReference type="EMBL" id="FNND01000001">
    <property type="protein sequence ID" value="SDW12033.1"/>
    <property type="molecule type" value="Genomic_DNA"/>
</dbReference>
<dbReference type="PROSITE" id="PS51197">
    <property type="entry name" value="HTH_RRF2_2"/>
    <property type="match status" value="1"/>
</dbReference>
<dbReference type="AlphaFoldDB" id="A0A1H2QXZ4"/>
<accession>A0A1H2QXZ4</accession>